<feature type="domain" description="Thrombospondin-like N-terminal" evidence="2">
    <location>
        <begin position="29"/>
        <end position="207"/>
    </location>
</feature>
<evidence type="ECO:0000313" key="3">
    <source>
        <dbReference type="Proteomes" id="UP000694865"/>
    </source>
</evidence>
<reference evidence="4" key="1">
    <citation type="submission" date="2025-08" db="UniProtKB">
        <authorList>
            <consortium name="RefSeq"/>
        </authorList>
    </citation>
    <scope>IDENTIFICATION</scope>
    <source>
        <tissue evidence="4">Testes</tissue>
    </source>
</reference>
<evidence type="ECO:0000256" key="1">
    <source>
        <dbReference type="ARBA" id="ARBA00022737"/>
    </source>
</evidence>
<dbReference type="GeneID" id="102805959"/>
<dbReference type="SMART" id="SM00210">
    <property type="entry name" value="TSPN"/>
    <property type="match status" value="1"/>
</dbReference>
<dbReference type="Gene3D" id="2.60.120.200">
    <property type="match status" value="1"/>
</dbReference>
<name>A0ABM0M2F7_SACKO</name>
<dbReference type="Proteomes" id="UP000694865">
    <property type="component" value="Unplaced"/>
</dbReference>
<feature type="non-terminal residue" evidence="4">
    <location>
        <position position="1"/>
    </location>
</feature>
<keyword evidence="3" id="KW-1185">Reference proteome</keyword>
<organism evidence="3 4">
    <name type="scientific">Saccoglossus kowalevskii</name>
    <name type="common">Acorn worm</name>
    <dbReference type="NCBI Taxonomy" id="10224"/>
    <lineage>
        <taxon>Eukaryota</taxon>
        <taxon>Metazoa</taxon>
        <taxon>Hemichordata</taxon>
        <taxon>Enteropneusta</taxon>
        <taxon>Harrimaniidae</taxon>
        <taxon>Saccoglossus</taxon>
    </lineage>
</organism>
<sequence>IDLLEELQEQVVSGSVTGVDILPQYGSNAFGDVFVFDRQDSNSVVRMGKHVLKQVTKEIRKQDEAFIVGRLRLSDKSPGGVIIGIYSKKSEEIYLELMVGGENALNTATFTYLTSDGQTSMVFEGLSLADDRWHSIILHLKDLEKSENGIDLYVDCSLVATDVTESPISQHIPKKVWQAEFYLGQREPSGLFTFNGSLQGLHVVFGTDINYVIESSQCAMLSDTNYISGS</sequence>
<proteinExistence type="predicted"/>
<dbReference type="InterPro" id="IPR048287">
    <property type="entry name" value="TSPN-like_N"/>
</dbReference>
<protein>
    <submittedName>
        <fullName evidence="4">Thrombospondin-3-like</fullName>
    </submittedName>
</protein>
<gene>
    <name evidence="4" type="primary">LOC102805959</name>
</gene>
<dbReference type="SUPFAM" id="SSF49899">
    <property type="entry name" value="Concanavalin A-like lectins/glucanases"/>
    <property type="match status" value="1"/>
</dbReference>
<evidence type="ECO:0000313" key="4">
    <source>
        <dbReference type="RefSeq" id="XP_006814198.1"/>
    </source>
</evidence>
<dbReference type="RefSeq" id="XP_006814198.1">
    <property type="nucleotide sequence ID" value="XM_006814135.1"/>
</dbReference>
<accession>A0ABM0M2F7</accession>
<evidence type="ECO:0000259" key="2">
    <source>
        <dbReference type="SMART" id="SM00210"/>
    </source>
</evidence>
<keyword evidence="1" id="KW-0677">Repeat</keyword>
<dbReference type="InterPro" id="IPR013320">
    <property type="entry name" value="ConA-like_dom_sf"/>
</dbReference>